<evidence type="ECO:0000259" key="4">
    <source>
        <dbReference type="PROSITE" id="PS50011"/>
    </source>
</evidence>
<keyword evidence="2" id="KW-0067">ATP-binding</keyword>
<dbReference type="AlphaFoldDB" id="A0A0F7VDI9"/>
<proteinExistence type="predicted"/>
<feature type="domain" description="Protein kinase" evidence="4">
    <location>
        <begin position="108"/>
        <end position="459"/>
    </location>
</feature>
<dbReference type="Pfam" id="PF00069">
    <property type="entry name" value="Pkinase"/>
    <property type="match status" value="1"/>
</dbReference>
<dbReference type="OrthoDB" id="4062651at2759"/>
<dbReference type="GO" id="GO:0005737">
    <property type="term" value="C:cytoplasm"/>
    <property type="evidence" value="ECO:0007669"/>
    <property type="project" value="TreeGrafter"/>
</dbReference>
<feature type="compositionally biased region" description="Polar residues" evidence="3">
    <location>
        <begin position="314"/>
        <end position="330"/>
    </location>
</feature>
<dbReference type="PANTHER" id="PTHR24346:SF30">
    <property type="entry name" value="MATERNAL EMBRYONIC LEUCINE ZIPPER KINASE"/>
    <property type="match status" value="1"/>
</dbReference>
<dbReference type="SUPFAM" id="SSF56112">
    <property type="entry name" value="Protein kinase-like (PK-like)"/>
    <property type="match status" value="1"/>
</dbReference>
<dbReference type="Gene3D" id="1.10.510.10">
    <property type="entry name" value="Transferase(Phosphotransferase) domain 1"/>
    <property type="match status" value="2"/>
</dbReference>
<sequence>MKDGHLRGQDAWTAVAVQRPNLAPFTAHHHYLTRPKWSNTSSDTNVNDAGHSAKRGFPVFRNEHRPSLASVSTAEQPLMRSSSTNSIISTSLPTPSSECQRPFTERYGRCLEILHYGSNSTVRLHQTKMSTYGIKSKQLYAIKVYRYNNNIVDSPDALARASTCPISSITNLHPHHPNILAITDLLYNERGELCLVMPFCAGGDLHELVSRAGPLSTPEADCIIAQILRALSFLHEHGTAHRDIRLETVLLTQHGAVKLAGFGDGHIRRIWNECAVTPAQNDGEDESDTAHSPPHSTRSWSFSLPWILAPFSHSSPAKGNTGDTENSTASFPGMSLPYTPPEGFAYRPRRRSSWRDTIECDEDEHEDDEDEIRDPRPADVWATAVIYLALITGRLLWRSARPLREDARYLEYLHCRLGEDGYPPIEALGERRRNAIYAMLHPIARKRITTKDMLRSEWLQSVSICEAGEKGY</sequence>
<dbReference type="InterPro" id="IPR000719">
    <property type="entry name" value="Prot_kinase_dom"/>
</dbReference>
<dbReference type="InterPro" id="IPR011009">
    <property type="entry name" value="Kinase-like_dom_sf"/>
</dbReference>
<feature type="region of interest" description="Disordered" evidence="3">
    <location>
        <begin position="314"/>
        <end position="334"/>
    </location>
</feature>
<dbReference type="GO" id="GO:0035556">
    <property type="term" value="P:intracellular signal transduction"/>
    <property type="evidence" value="ECO:0007669"/>
    <property type="project" value="TreeGrafter"/>
</dbReference>
<dbReference type="Proteomes" id="UP000042958">
    <property type="component" value="Unassembled WGS sequence"/>
</dbReference>
<organism evidence="5 6">
    <name type="scientific">Penicillium brasilianum</name>
    <dbReference type="NCBI Taxonomy" id="104259"/>
    <lineage>
        <taxon>Eukaryota</taxon>
        <taxon>Fungi</taxon>
        <taxon>Dikarya</taxon>
        <taxon>Ascomycota</taxon>
        <taxon>Pezizomycotina</taxon>
        <taxon>Eurotiomycetes</taxon>
        <taxon>Eurotiomycetidae</taxon>
        <taxon>Eurotiales</taxon>
        <taxon>Aspergillaceae</taxon>
        <taxon>Penicillium</taxon>
    </lineage>
</organism>
<dbReference type="GO" id="GO:0004674">
    <property type="term" value="F:protein serine/threonine kinase activity"/>
    <property type="evidence" value="ECO:0007669"/>
    <property type="project" value="TreeGrafter"/>
</dbReference>
<reference evidence="6" key="1">
    <citation type="journal article" date="2015" name="Genome Announc.">
        <title>Draft genome sequence of the fungus Penicillium brasilianum MG11.</title>
        <authorList>
            <person name="Horn F."/>
            <person name="Linde J."/>
            <person name="Mattern D.J."/>
            <person name="Walther G."/>
            <person name="Guthke R."/>
            <person name="Brakhage A.A."/>
            <person name="Valiante V."/>
        </authorList>
    </citation>
    <scope>NUCLEOTIDE SEQUENCE [LARGE SCALE GENOMIC DNA]</scope>
    <source>
        <strain evidence="6">MG11</strain>
    </source>
</reference>
<name>A0A0F7VDI9_PENBI</name>
<evidence type="ECO:0000256" key="3">
    <source>
        <dbReference type="SAM" id="MobiDB-lite"/>
    </source>
</evidence>
<protein>
    <recommendedName>
        <fullName evidence="4">Protein kinase domain-containing protein</fullName>
    </recommendedName>
</protein>
<dbReference type="EMBL" id="CDHK01000003">
    <property type="protein sequence ID" value="CEO58736.1"/>
    <property type="molecule type" value="Genomic_DNA"/>
</dbReference>
<dbReference type="SMART" id="SM00220">
    <property type="entry name" value="S_TKc"/>
    <property type="match status" value="1"/>
</dbReference>
<feature type="region of interest" description="Disordered" evidence="3">
    <location>
        <begin position="69"/>
        <end position="100"/>
    </location>
</feature>
<gene>
    <name evidence="5" type="ORF">PMG11_03441</name>
</gene>
<evidence type="ECO:0000256" key="2">
    <source>
        <dbReference type="ARBA" id="ARBA00022840"/>
    </source>
</evidence>
<keyword evidence="6" id="KW-1185">Reference proteome</keyword>
<keyword evidence="1" id="KW-0547">Nucleotide-binding</keyword>
<evidence type="ECO:0000313" key="5">
    <source>
        <dbReference type="EMBL" id="CEO58736.1"/>
    </source>
</evidence>
<dbReference type="STRING" id="104259.A0A0F7VDI9"/>
<evidence type="ECO:0000256" key="1">
    <source>
        <dbReference type="ARBA" id="ARBA00022741"/>
    </source>
</evidence>
<evidence type="ECO:0000313" key="6">
    <source>
        <dbReference type="Proteomes" id="UP000042958"/>
    </source>
</evidence>
<dbReference type="PROSITE" id="PS50011">
    <property type="entry name" value="PROTEIN_KINASE_DOM"/>
    <property type="match status" value="1"/>
</dbReference>
<feature type="compositionally biased region" description="Low complexity" evidence="3">
    <location>
        <begin position="81"/>
        <end position="97"/>
    </location>
</feature>
<dbReference type="PANTHER" id="PTHR24346">
    <property type="entry name" value="MAP/MICROTUBULE AFFINITY-REGULATING KINASE"/>
    <property type="match status" value="1"/>
</dbReference>
<dbReference type="GO" id="GO:0005524">
    <property type="term" value="F:ATP binding"/>
    <property type="evidence" value="ECO:0007669"/>
    <property type="project" value="UniProtKB-KW"/>
</dbReference>
<accession>A0A0F7VDI9</accession>